<feature type="transmembrane region" description="Helical" evidence="7">
    <location>
        <begin position="6"/>
        <end position="27"/>
    </location>
</feature>
<feature type="transmembrane region" description="Helical" evidence="7">
    <location>
        <begin position="48"/>
        <end position="68"/>
    </location>
</feature>
<dbReference type="HAMAP" id="MF_00038">
    <property type="entry name" value="MraY"/>
    <property type="match status" value="1"/>
</dbReference>
<dbReference type="PROSITE" id="PS01347">
    <property type="entry name" value="MRAY_1"/>
    <property type="match status" value="1"/>
</dbReference>
<keyword evidence="7" id="KW-0573">Peptidoglycan synthesis</keyword>
<dbReference type="PANTHER" id="PTHR22926">
    <property type="entry name" value="PHOSPHO-N-ACETYLMURAMOYL-PENTAPEPTIDE-TRANSFERASE"/>
    <property type="match status" value="1"/>
</dbReference>
<dbReference type="EMBL" id="JANGEW010000001">
    <property type="protein sequence ID" value="MCQ5341688.1"/>
    <property type="molecule type" value="Genomic_DNA"/>
</dbReference>
<evidence type="ECO:0000256" key="4">
    <source>
        <dbReference type="ARBA" id="ARBA00022692"/>
    </source>
</evidence>
<dbReference type="Pfam" id="PF10555">
    <property type="entry name" value="MraY_sig1"/>
    <property type="match status" value="1"/>
</dbReference>
<evidence type="ECO:0000256" key="6">
    <source>
        <dbReference type="ARBA" id="ARBA00023136"/>
    </source>
</evidence>
<dbReference type="Pfam" id="PF00953">
    <property type="entry name" value="Glycos_transf_4"/>
    <property type="match status" value="1"/>
</dbReference>
<keyword evidence="7" id="KW-0131">Cell cycle</keyword>
<comment type="cofactor">
    <cofactor evidence="7">
        <name>Mg(2+)</name>
        <dbReference type="ChEBI" id="CHEBI:18420"/>
    </cofactor>
</comment>
<dbReference type="CDD" id="cd06852">
    <property type="entry name" value="GT_MraY"/>
    <property type="match status" value="1"/>
</dbReference>
<keyword evidence="3 7" id="KW-0808">Transferase</keyword>
<dbReference type="GO" id="GO:0016740">
    <property type="term" value="F:transferase activity"/>
    <property type="evidence" value="ECO:0007669"/>
    <property type="project" value="UniProtKB-KW"/>
</dbReference>
<evidence type="ECO:0000256" key="2">
    <source>
        <dbReference type="ARBA" id="ARBA00005583"/>
    </source>
</evidence>
<keyword evidence="7" id="KW-0133">Cell shape</keyword>
<evidence type="ECO:0000256" key="5">
    <source>
        <dbReference type="ARBA" id="ARBA00022989"/>
    </source>
</evidence>
<dbReference type="RefSeq" id="WP_062412998.1">
    <property type="nucleotide sequence ID" value="NZ_JAJCIO010000001.1"/>
</dbReference>
<comment type="function">
    <text evidence="7">Catalyzes the initial step of the lipid cycle reactions in the biosynthesis of the cell wall peptidoglycan: transfers peptidoglycan precursor phospho-MurNAc-pentapeptide from UDP-MurNAc-pentapeptide onto the lipid carrier undecaprenyl phosphate, yielding undecaprenyl-pyrophosphoryl-MurNAc-pentapeptide, known as lipid I.</text>
</comment>
<evidence type="ECO:0000313" key="10">
    <source>
        <dbReference type="Proteomes" id="UP001206692"/>
    </source>
</evidence>
<comment type="pathway">
    <text evidence="7">Cell wall biogenesis; peptidoglycan biosynthesis.</text>
</comment>
<organism evidence="9 10">
    <name type="scientific">Megasphaera massiliensis</name>
    <dbReference type="NCBI Taxonomy" id="1232428"/>
    <lineage>
        <taxon>Bacteria</taxon>
        <taxon>Bacillati</taxon>
        <taxon>Bacillota</taxon>
        <taxon>Negativicutes</taxon>
        <taxon>Veillonellales</taxon>
        <taxon>Veillonellaceae</taxon>
        <taxon>Megasphaera</taxon>
    </lineage>
</organism>
<dbReference type="InterPro" id="IPR000715">
    <property type="entry name" value="Glycosyl_transferase_4"/>
</dbReference>
<name>A0ABT1SPX7_9FIRM</name>
<feature type="transmembrane region" description="Helical" evidence="7">
    <location>
        <begin position="199"/>
        <end position="216"/>
    </location>
</feature>
<comment type="subcellular location">
    <subcellularLocation>
        <location evidence="7">Cell membrane</location>
        <topology evidence="7">Multi-pass membrane protein</topology>
    </subcellularLocation>
    <subcellularLocation>
        <location evidence="1">Membrane</location>
        <topology evidence="1">Multi-pass membrane protein</topology>
    </subcellularLocation>
</comment>
<feature type="transmembrane region" description="Helical" evidence="7">
    <location>
        <begin position="149"/>
        <end position="168"/>
    </location>
</feature>
<keyword evidence="7" id="KW-0479">Metal-binding</keyword>
<comment type="caution">
    <text evidence="9">The sequence shown here is derived from an EMBL/GenBank/DDBJ whole genome shotgun (WGS) entry which is preliminary data.</text>
</comment>
<evidence type="ECO:0000313" key="9">
    <source>
        <dbReference type="EMBL" id="MCQ5341688.1"/>
    </source>
</evidence>
<accession>A0ABT1SPX7</accession>
<evidence type="ECO:0000256" key="3">
    <source>
        <dbReference type="ARBA" id="ARBA00022679"/>
    </source>
</evidence>
<reference evidence="9 10" key="1">
    <citation type="submission" date="2022-06" db="EMBL/GenBank/DDBJ databases">
        <title>Isolation of gut microbiota from human fecal samples.</title>
        <authorList>
            <person name="Pamer E.G."/>
            <person name="Barat B."/>
            <person name="Waligurski E."/>
            <person name="Medina S."/>
            <person name="Paddock L."/>
            <person name="Mostad J."/>
        </authorList>
    </citation>
    <scope>NUCLEOTIDE SEQUENCE [LARGE SCALE GENOMIC DNA]</scope>
    <source>
        <strain evidence="9 10">DFI.1.1</strain>
    </source>
</reference>
<gene>
    <name evidence="7 9" type="primary">mraY</name>
    <name evidence="9" type="ORF">NE675_01375</name>
</gene>
<dbReference type="InterPro" id="IPR003524">
    <property type="entry name" value="PNAcMuramoyl-5peptid_Trfase"/>
</dbReference>
<keyword evidence="4 7" id="KW-0812">Transmembrane</keyword>
<sequence>MFKMLIFSFIVSLVIGLVLGPFVIKKLKQFHARQSEREEGPESHKYKAGTPTMGGILILTALTVACLLFDPMEIRKALALFLTLGHGVIGFLDDSIKAVKHRNLGLTAKQKLAGQFVMAAVFCYILQAFLHFPTTLWIPFTSITVDLGWFYYLFVFVMIVGASNAVNLTDGLDGLAAGSCSITAVAYVVIAVALGYTHFAIFSTALTGACLGFLFYNQHPAKMFMGDTGSLALGGALAAMAILTKTELLLILAGGLYVLEALSVIIQVISFKTRGVRVFKMSPIHHHFELSGWSEVKVVTVFWSFSALMAILAIIVVMAGK</sequence>
<dbReference type="PROSITE" id="PS01348">
    <property type="entry name" value="MRAY_2"/>
    <property type="match status" value="1"/>
</dbReference>
<comment type="similarity">
    <text evidence="2 7">Belongs to the glycosyltransferase 4 family. MraY subfamily.</text>
</comment>
<proteinExistence type="inferred from homology"/>
<evidence type="ECO:0000256" key="1">
    <source>
        <dbReference type="ARBA" id="ARBA00004141"/>
    </source>
</evidence>
<keyword evidence="7" id="KW-0961">Cell wall biogenesis/degradation</keyword>
<evidence type="ECO:0000256" key="8">
    <source>
        <dbReference type="NCBIfam" id="TIGR00445"/>
    </source>
</evidence>
<feature type="transmembrane region" description="Helical" evidence="7">
    <location>
        <begin position="298"/>
        <end position="319"/>
    </location>
</feature>
<keyword evidence="10" id="KW-1185">Reference proteome</keyword>
<comment type="catalytic activity">
    <reaction evidence="7">
        <text>UDP-N-acetyl-alpha-D-muramoyl-L-alanyl-gamma-D-glutamyl-meso-2,6-diaminopimeloyl-D-alanyl-D-alanine + di-trans,octa-cis-undecaprenyl phosphate = di-trans,octa-cis-undecaprenyl diphospho-N-acetyl-alpha-D-muramoyl-L-alanyl-D-glutamyl-meso-2,6-diaminopimeloyl-D-alanyl-D-alanine + UMP</text>
        <dbReference type="Rhea" id="RHEA:28386"/>
        <dbReference type="ChEBI" id="CHEBI:57865"/>
        <dbReference type="ChEBI" id="CHEBI:60392"/>
        <dbReference type="ChEBI" id="CHEBI:61386"/>
        <dbReference type="ChEBI" id="CHEBI:61387"/>
        <dbReference type="EC" id="2.7.8.13"/>
    </reaction>
</comment>
<keyword evidence="7" id="KW-1003">Cell membrane</keyword>
<dbReference type="PANTHER" id="PTHR22926:SF5">
    <property type="entry name" value="PHOSPHO-N-ACETYLMURAMOYL-PENTAPEPTIDE-TRANSFERASE HOMOLOG"/>
    <property type="match status" value="1"/>
</dbReference>
<feature type="transmembrane region" description="Helical" evidence="7">
    <location>
        <begin position="249"/>
        <end position="271"/>
    </location>
</feature>
<protein>
    <recommendedName>
        <fullName evidence="7 8">Phospho-N-acetylmuramoyl-pentapeptide-transferase</fullName>
        <ecNumber evidence="7 8">2.7.8.13</ecNumber>
    </recommendedName>
    <alternativeName>
        <fullName evidence="7">UDP-MurNAc-pentapeptide phosphotransferase</fullName>
    </alternativeName>
</protein>
<feature type="transmembrane region" description="Helical" evidence="7">
    <location>
        <begin position="112"/>
        <end position="129"/>
    </location>
</feature>
<keyword evidence="5 7" id="KW-1133">Transmembrane helix</keyword>
<feature type="transmembrane region" description="Helical" evidence="7">
    <location>
        <begin position="175"/>
        <end position="193"/>
    </location>
</feature>
<dbReference type="EC" id="2.7.8.13" evidence="7 8"/>
<keyword evidence="6 7" id="KW-0472">Membrane</keyword>
<dbReference type="InterPro" id="IPR018480">
    <property type="entry name" value="PNAcMuramoyl-5peptid_Trfase_CS"/>
</dbReference>
<keyword evidence="7" id="KW-0132">Cell division</keyword>
<dbReference type="Proteomes" id="UP001206692">
    <property type="component" value="Unassembled WGS sequence"/>
</dbReference>
<keyword evidence="7" id="KW-0460">Magnesium</keyword>
<evidence type="ECO:0000256" key="7">
    <source>
        <dbReference type="HAMAP-Rule" id="MF_00038"/>
    </source>
</evidence>
<dbReference type="NCBIfam" id="TIGR00445">
    <property type="entry name" value="mraY"/>
    <property type="match status" value="1"/>
</dbReference>